<dbReference type="InterPro" id="IPR024932">
    <property type="entry name" value="ApbE"/>
</dbReference>
<dbReference type="EC" id="2.7.1.180" evidence="2 11"/>
<comment type="catalytic activity">
    <reaction evidence="10 11">
        <text>L-threonyl-[protein] + FAD = FMN-L-threonyl-[protein] + AMP + H(+)</text>
        <dbReference type="Rhea" id="RHEA:36847"/>
        <dbReference type="Rhea" id="RHEA-COMP:11060"/>
        <dbReference type="Rhea" id="RHEA-COMP:11061"/>
        <dbReference type="ChEBI" id="CHEBI:15378"/>
        <dbReference type="ChEBI" id="CHEBI:30013"/>
        <dbReference type="ChEBI" id="CHEBI:57692"/>
        <dbReference type="ChEBI" id="CHEBI:74257"/>
        <dbReference type="ChEBI" id="CHEBI:456215"/>
        <dbReference type="EC" id="2.7.1.180"/>
    </reaction>
</comment>
<organism evidence="13 14">
    <name type="scientific">Erwinia mallotivora</name>
    <dbReference type="NCBI Taxonomy" id="69222"/>
    <lineage>
        <taxon>Bacteria</taxon>
        <taxon>Pseudomonadati</taxon>
        <taxon>Pseudomonadota</taxon>
        <taxon>Gammaproteobacteria</taxon>
        <taxon>Enterobacterales</taxon>
        <taxon>Erwiniaceae</taxon>
        <taxon>Erwinia</taxon>
    </lineage>
</organism>
<dbReference type="Gene3D" id="3.10.520.10">
    <property type="entry name" value="ApbE-like domains"/>
    <property type="match status" value="1"/>
</dbReference>
<evidence type="ECO:0000256" key="2">
    <source>
        <dbReference type="ARBA" id="ARBA00011955"/>
    </source>
</evidence>
<comment type="similarity">
    <text evidence="1 11">Belongs to the ApbE family.</text>
</comment>
<evidence type="ECO:0000256" key="10">
    <source>
        <dbReference type="ARBA" id="ARBA00048540"/>
    </source>
</evidence>
<dbReference type="OrthoDB" id="9778595at2"/>
<keyword evidence="14" id="KW-1185">Reference proteome</keyword>
<proteinExistence type="inferred from homology"/>
<dbReference type="GO" id="GO:0046872">
    <property type="term" value="F:metal ion binding"/>
    <property type="evidence" value="ECO:0007669"/>
    <property type="project" value="UniProtKB-UniRule"/>
</dbReference>
<evidence type="ECO:0000256" key="4">
    <source>
        <dbReference type="ARBA" id="ARBA00022630"/>
    </source>
</evidence>
<evidence type="ECO:0000313" key="14">
    <source>
        <dbReference type="Proteomes" id="UP000019918"/>
    </source>
</evidence>
<dbReference type="PANTHER" id="PTHR30040:SF2">
    <property type="entry name" value="FAD:PROTEIN FMN TRANSFERASE"/>
    <property type="match status" value="1"/>
</dbReference>
<evidence type="ECO:0000256" key="9">
    <source>
        <dbReference type="ARBA" id="ARBA00031306"/>
    </source>
</evidence>
<sequence length="322" mass="35218">MSSDYRIYGYSAVLMGSPILLKLFEDNQTLASQVFRLIKQYEDLLTVNRARSEVMDINLAAGRHPVAVSAPVFALIKCALAASLLEESCFNLTIGPLVKRWRIGFKGDSVPPADEIAGLLPRTRPQQVVLDESAGTVFLTRPGMEIDLGAIAKGFIADRVRDYLRAQGTERALINLGGNVQTLGAPPDGWSVGLKKPFAAADALLGAIKVTDKSVVTSGIYERYFEQDGRRYHHILDPRTGYPLENELESVTIVSADSLDGDIWTTLIFGMGVEKGCAALRQQPGVEAIFVTRQHEVILSSARQFSFTLLDKAYRLITGSTV</sequence>
<name>A0A014NTC7_9GAMM</name>
<evidence type="ECO:0000256" key="6">
    <source>
        <dbReference type="ARBA" id="ARBA00022723"/>
    </source>
</evidence>
<dbReference type="EMBL" id="JFHN01000018">
    <property type="protein sequence ID" value="EXU77110.1"/>
    <property type="molecule type" value="Genomic_DNA"/>
</dbReference>
<keyword evidence="6 11" id="KW-0479">Metal-binding</keyword>
<keyword evidence="5 11" id="KW-0808">Transferase</keyword>
<feature type="binding site" evidence="12">
    <location>
        <position position="150"/>
    </location>
    <ligand>
        <name>Mg(2+)</name>
        <dbReference type="ChEBI" id="CHEBI:18420"/>
    </ligand>
</feature>
<comment type="cofactor">
    <cofactor evidence="12">
        <name>Mg(2+)</name>
        <dbReference type="ChEBI" id="CHEBI:18420"/>
    </cofactor>
    <cofactor evidence="12">
        <name>Mn(2+)</name>
        <dbReference type="ChEBI" id="CHEBI:29035"/>
    </cofactor>
    <text evidence="12">Magnesium. Can also use manganese.</text>
</comment>
<evidence type="ECO:0000256" key="7">
    <source>
        <dbReference type="ARBA" id="ARBA00022827"/>
    </source>
</evidence>
<evidence type="ECO:0000256" key="12">
    <source>
        <dbReference type="PIRSR" id="PIRSR006268-2"/>
    </source>
</evidence>
<dbReference type="PIRSF" id="PIRSF006268">
    <property type="entry name" value="ApbE"/>
    <property type="match status" value="1"/>
</dbReference>
<dbReference type="InterPro" id="IPR003374">
    <property type="entry name" value="ApbE-like_sf"/>
</dbReference>
<evidence type="ECO:0000256" key="8">
    <source>
        <dbReference type="ARBA" id="ARBA00022842"/>
    </source>
</evidence>
<dbReference type="PATRIC" id="fig|69222.5.peg.435"/>
<reference evidence="13 14" key="1">
    <citation type="submission" date="2014-02" db="EMBL/GenBank/DDBJ databases">
        <title>Draft genome of Erwinia mallotivora strain BT-MARDI, a papaya dieback pathogen.</title>
        <authorList>
            <person name="Redzuan R."/>
            <person name="Abu Bakar N."/>
            <person name="Badrun R."/>
            <person name="Mohd Raih M.F."/>
            <person name="Rozano L."/>
            <person name="Mat Amin N."/>
        </authorList>
    </citation>
    <scope>NUCLEOTIDE SEQUENCE [LARGE SCALE GENOMIC DNA]</scope>
    <source>
        <strain evidence="13 14">BT-MARDI</strain>
    </source>
</reference>
<dbReference type="Proteomes" id="UP000019918">
    <property type="component" value="Unassembled WGS sequence"/>
</dbReference>
<evidence type="ECO:0000256" key="11">
    <source>
        <dbReference type="PIRNR" id="PIRNR006268"/>
    </source>
</evidence>
<dbReference type="Pfam" id="PF02424">
    <property type="entry name" value="ApbE"/>
    <property type="match status" value="1"/>
</dbReference>
<evidence type="ECO:0000256" key="5">
    <source>
        <dbReference type="ARBA" id="ARBA00022679"/>
    </source>
</evidence>
<dbReference type="RefSeq" id="WP_034933784.1">
    <property type="nucleotide sequence ID" value="NZ_JFHN01000018.1"/>
</dbReference>
<dbReference type="STRING" id="69222.BG55_02010"/>
<evidence type="ECO:0000256" key="1">
    <source>
        <dbReference type="ARBA" id="ARBA00008282"/>
    </source>
</evidence>
<keyword evidence="4 11" id="KW-0285">Flavoprotein</keyword>
<feature type="binding site" evidence="12">
    <location>
        <position position="262"/>
    </location>
    <ligand>
        <name>Mg(2+)</name>
        <dbReference type="ChEBI" id="CHEBI:18420"/>
    </ligand>
</feature>
<evidence type="ECO:0000313" key="13">
    <source>
        <dbReference type="EMBL" id="EXU77110.1"/>
    </source>
</evidence>
<accession>A0A014NTC7</accession>
<comment type="caution">
    <text evidence="13">The sequence shown here is derived from an EMBL/GenBank/DDBJ whole genome shotgun (WGS) entry which is preliminary data.</text>
</comment>
<dbReference type="GO" id="GO:0016740">
    <property type="term" value="F:transferase activity"/>
    <property type="evidence" value="ECO:0007669"/>
    <property type="project" value="UniProtKB-UniRule"/>
</dbReference>
<keyword evidence="8 11" id="KW-0460">Magnesium</keyword>
<dbReference type="PANTHER" id="PTHR30040">
    <property type="entry name" value="THIAMINE BIOSYNTHESIS LIPOPROTEIN APBE"/>
    <property type="match status" value="1"/>
</dbReference>
<gene>
    <name evidence="13" type="ORF">BG55_02010</name>
</gene>
<feature type="binding site" evidence="12">
    <location>
        <position position="266"/>
    </location>
    <ligand>
        <name>Mg(2+)</name>
        <dbReference type="ChEBI" id="CHEBI:18420"/>
    </ligand>
</feature>
<dbReference type="SUPFAM" id="SSF143631">
    <property type="entry name" value="ApbE-like"/>
    <property type="match status" value="1"/>
</dbReference>
<dbReference type="AlphaFoldDB" id="A0A014NTC7"/>
<evidence type="ECO:0000256" key="3">
    <source>
        <dbReference type="ARBA" id="ARBA00016337"/>
    </source>
</evidence>
<keyword evidence="7 11" id="KW-0274">FAD</keyword>
<protein>
    <recommendedName>
        <fullName evidence="3 11">FAD:protein FMN transferase</fullName>
        <ecNumber evidence="2 11">2.7.1.180</ecNumber>
    </recommendedName>
    <alternativeName>
        <fullName evidence="9 11">Flavin transferase</fullName>
    </alternativeName>
</protein>